<dbReference type="SUPFAM" id="SSF48264">
    <property type="entry name" value="Cytochrome P450"/>
    <property type="match status" value="1"/>
</dbReference>
<keyword evidence="9 15" id="KW-0560">Oxidoreductase</keyword>
<keyword evidence="8" id="KW-0492">Microsome</keyword>
<name>A0A7R9LAM3_9ACAR</name>
<dbReference type="Gene3D" id="1.10.630.10">
    <property type="entry name" value="Cytochrome P450"/>
    <property type="match status" value="1"/>
</dbReference>
<keyword evidence="16" id="KW-1133">Transmembrane helix</keyword>
<feature type="non-terminal residue" evidence="17">
    <location>
        <position position="474"/>
    </location>
</feature>
<dbReference type="AlphaFoldDB" id="A0A7R9LAM3"/>
<dbReference type="GO" id="GO:0016705">
    <property type="term" value="F:oxidoreductase activity, acting on paired donors, with incorporation or reduction of molecular oxygen"/>
    <property type="evidence" value="ECO:0007669"/>
    <property type="project" value="InterPro"/>
</dbReference>
<keyword evidence="18" id="KW-1185">Reference proteome</keyword>
<keyword evidence="16" id="KW-0812">Transmembrane</keyword>
<dbReference type="FunFam" id="1.10.630.10:FF:000042">
    <property type="entry name" value="Cytochrome P450"/>
    <property type="match status" value="1"/>
</dbReference>
<keyword evidence="10 14" id="KW-0408">Iron</keyword>
<evidence type="ECO:0000256" key="13">
    <source>
        <dbReference type="ARBA" id="ARBA00043906"/>
    </source>
</evidence>
<comment type="function">
    <text evidence="13">Cytochromes P450 are a group of heme-thiolate monooxygenases. They oxidize a variety of structurally unrelated compounds, including steroids, fatty acids, and xenobiotics.</text>
</comment>
<gene>
    <name evidence="17" type="ORF">OSB1V03_LOCUS17255</name>
</gene>
<evidence type="ECO:0000256" key="8">
    <source>
        <dbReference type="ARBA" id="ARBA00022848"/>
    </source>
</evidence>
<dbReference type="CDD" id="cd11055">
    <property type="entry name" value="CYP3A-like"/>
    <property type="match status" value="1"/>
</dbReference>
<dbReference type="PRINTS" id="PR00463">
    <property type="entry name" value="EP450I"/>
</dbReference>
<evidence type="ECO:0000256" key="9">
    <source>
        <dbReference type="ARBA" id="ARBA00023002"/>
    </source>
</evidence>
<dbReference type="PANTHER" id="PTHR24302">
    <property type="entry name" value="CYTOCHROME P450 FAMILY 3"/>
    <property type="match status" value="1"/>
</dbReference>
<dbReference type="GO" id="GO:0005506">
    <property type="term" value="F:iron ion binding"/>
    <property type="evidence" value="ECO:0007669"/>
    <property type="project" value="InterPro"/>
</dbReference>
<dbReference type="PANTHER" id="PTHR24302:SF15">
    <property type="entry name" value="FATTY-ACID PEROXYGENASE"/>
    <property type="match status" value="1"/>
</dbReference>
<feature type="binding site" description="axial binding residue" evidence="14">
    <location>
        <position position="463"/>
    </location>
    <ligand>
        <name>heme</name>
        <dbReference type="ChEBI" id="CHEBI:30413"/>
    </ligand>
    <ligandPart>
        <name>Fe</name>
        <dbReference type="ChEBI" id="CHEBI:18248"/>
    </ligandPart>
</feature>
<evidence type="ECO:0000256" key="14">
    <source>
        <dbReference type="PIRSR" id="PIRSR602401-1"/>
    </source>
</evidence>
<keyword evidence="6 14" id="KW-0479">Metal-binding</keyword>
<comment type="subcellular location">
    <subcellularLocation>
        <location evidence="3">Endoplasmic reticulum membrane</location>
        <topology evidence="3">Peripheral membrane protein</topology>
    </subcellularLocation>
    <subcellularLocation>
        <location evidence="2">Microsome membrane</location>
        <topology evidence="2">Peripheral membrane protein</topology>
    </subcellularLocation>
</comment>
<evidence type="ECO:0000256" key="2">
    <source>
        <dbReference type="ARBA" id="ARBA00004174"/>
    </source>
</evidence>
<dbReference type="EMBL" id="CAJPIZ010020469">
    <property type="protein sequence ID" value="CAG2117302.1"/>
    <property type="molecule type" value="Genomic_DNA"/>
</dbReference>
<evidence type="ECO:0000256" key="7">
    <source>
        <dbReference type="ARBA" id="ARBA00022824"/>
    </source>
</evidence>
<evidence type="ECO:0000256" key="12">
    <source>
        <dbReference type="ARBA" id="ARBA00023136"/>
    </source>
</evidence>
<dbReference type="InterPro" id="IPR001128">
    <property type="entry name" value="Cyt_P450"/>
</dbReference>
<evidence type="ECO:0000256" key="4">
    <source>
        <dbReference type="ARBA" id="ARBA00010617"/>
    </source>
</evidence>
<dbReference type="GO" id="GO:0020037">
    <property type="term" value="F:heme binding"/>
    <property type="evidence" value="ECO:0007669"/>
    <property type="project" value="InterPro"/>
</dbReference>
<comment type="similarity">
    <text evidence="4 15">Belongs to the cytochrome P450 family.</text>
</comment>
<dbReference type="InterPro" id="IPR050705">
    <property type="entry name" value="Cytochrome_P450_3A"/>
</dbReference>
<keyword evidence="5 14" id="KW-0349">Heme</keyword>
<dbReference type="OrthoDB" id="6428965at2759"/>
<evidence type="ECO:0000256" key="5">
    <source>
        <dbReference type="ARBA" id="ARBA00022617"/>
    </source>
</evidence>
<evidence type="ECO:0000256" key="11">
    <source>
        <dbReference type="ARBA" id="ARBA00023033"/>
    </source>
</evidence>
<dbReference type="EMBL" id="OC875044">
    <property type="protein sequence ID" value="CAD7638142.1"/>
    <property type="molecule type" value="Genomic_DNA"/>
</dbReference>
<dbReference type="Proteomes" id="UP000759131">
    <property type="component" value="Unassembled WGS sequence"/>
</dbReference>
<accession>A0A7R9LAM3</accession>
<dbReference type="GO" id="GO:0005789">
    <property type="term" value="C:endoplasmic reticulum membrane"/>
    <property type="evidence" value="ECO:0007669"/>
    <property type="project" value="UniProtKB-SubCell"/>
</dbReference>
<keyword evidence="12 16" id="KW-0472">Membrane</keyword>
<dbReference type="InterPro" id="IPR002401">
    <property type="entry name" value="Cyt_P450_E_grp-I"/>
</dbReference>
<evidence type="ECO:0000256" key="15">
    <source>
        <dbReference type="RuleBase" id="RU000461"/>
    </source>
</evidence>
<dbReference type="InterPro" id="IPR017972">
    <property type="entry name" value="Cyt_P450_CS"/>
</dbReference>
<dbReference type="Pfam" id="PF00067">
    <property type="entry name" value="p450"/>
    <property type="match status" value="2"/>
</dbReference>
<evidence type="ECO:0000256" key="3">
    <source>
        <dbReference type="ARBA" id="ARBA00004406"/>
    </source>
</evidence>
<evidence type="ECO:0000256" key="16">
    <source>
        <dbReference type="SAM" id="Phobius"/>
    </source>
</evidence>
<dbReference type="PRINTS" id="PR00385">
    <property type="entry name" value="P450"/>
</dbReference>
<keyword evidence="11 15" id="KW-0503">Monooxygenase</keyword>
<sequence length="474" mass="54133">MFSLGYTAFGVVISALIGLYFYLSRNFNYWSSRGIKGPKPIVLLGNVWEFFFRTFAETEEKRHKKYGNIYGVYMGSKPQLTVADPELVKNIMIKDFHLFVNRSNLGSIDEIMDQMLTNVKDDEWKRLRSIVSPTFSTGKIRKMYALVEHCVKGVDKMLEKAANGDQEVDVRSLMGNYTMDVIASCAFATKTDTHNDPKNPFIINAKKLFNQNIWRSFMFLTMKPVMKFFNISILEPTTTDFFKKAITEIVNQRKKDKSGRHHDFLQLMLNAQKNVNDLEDTDDQLMAAEAHHGMDDNSKLLTNKSKLEVTDLDILANSFLFLLAGFETTGHLLSHMSYLLAINPECQKKLVEEVVANTDANGNLDYDTIIRLPYLDACISETLRFYSPAPATSRVGTEDYKLGDTGITVEKGIEMIIPIHAIHHNPEYYPKPHDFIPDRFLPENRDKLTPYTYLPFGAGPRNCVGMRFALMEAK</sequence>
<reference evidence="17" key="1">
    <citation type="submission" date="2020-11" db="EMBL/GenBank/DDBJ databases">
        <authorList>
            <person name="Tran Van P."/>
        </authorList>
    </citation>
    <scope>NUCLEOTIDE SEQUENCE</scope>
</reference>
<keyword evidence="7" id="KW-0256">Endoplasmic reticulum</keyword>
<evidence type="ECO:0008006" key="19">
    <source>
        <dbReference type="Google" id="ProtNLM"/>
    </source>
</evidence>
<feature type="transmembrane region" description="Helical" evidence="16">
    <location>
        <begin position="6"/>
        <end position="23"/>
    </location>
</feature>
<organism evidence="17">
    <name type="scientific">Medioppia subpectinata</name>
    <dbReference type="NCBI Taxonomy" id="1979941"/>
    <lineage>
        <taxon>Eukaryota</taxon>
        <taxon>Metazoa</taxon>
        <taxon>Ecdysozoa</taxon>
        <taxon>Arthropoda</taxon>
        <taxon>Chelicerata</taxon>
        <taxon>Arachnida</taxon>
        <taxon>Acari</taxon>
        <taxon>Acariformes</taxon>
        <taxon>Sarcoptiformes</taxon>
        <taxon>Oribatida</taxon>
        <taxon>Brachypylina</taxon>
        <taxon>Oppioidea</taxon>
        <taxon>Oppiidae</taxon>
        <taxon>Medioppia</taxon>
    </lineage>
</organism>
<evidence type="ECO:0000256" key="10">
    <source>
        <dbReference type="ARBA" id="ARBA00023004"/>
    </source>
</evidence>
<protein>
    <recommendedName>
        <fullName evidence="19">Cytochrome P450</fullName>
    </recommendedName>
</protein>
<proteinExistence type="inferred from homology"/>
<evidence type="ECO:0000313" key="17">
    <source>
        <dbReference type="EMBL" id="CAD7638142.1"/>
    </source>
</evidence>
<dbReference type="InterPro" id="IPR036396">
    <property type="entry name" value="Cyt_P450_sf"/>
</dbReference>
<evidence type="ECO:0000256" key="1">
    <source>
        <dbReference type="ARBA" id="ARBA00001971"/>
    </source>
</evidence>
<dbReference type="GO" id="GO:0008395">
    <property type="term" value="F:steroid hydroxylase activity"/>
    <property type="evidence" value="ECO:0007669"/>
    <property type="project" value="TreeGrafter"/>
</dbReference>
<evidence type="ECO:0000313" key="18">
    <source>
        <dbReference type="Proteomes" id="UP000759131"/>
    </source>
</evidence>
<dbReference type="PROSITE" id="PS00086">
    <property type="entry name" value="CYTOCHROME_P450"/>
    <property type="match status" value="1"/>
</dbReference>
<comment type="cofactor">
    <cofactor evidence="1 14">
        <name>heme</name>
        <dbReference type="ChEBI" id="CHEBI:30413"/>
    </cofactor>
</comment>
<evidence type="ECO:0000256" key="6">
    <source>
        <dbReference type="ARBA" id="ARBA00022723"/>
    </source>
</evidence>